<protein>
    <submittedName>
        <fullName evidence="1">Uncharacterized protein</fullName>
    </submittedName>
</protein>
<reference evidence="1 2" key="1">
    <citation type="journal article" date="2007" name="Nature">
        <title>Evolution of genes and genomes on the Drosophila phylogeny.</title>
        <authorList>
            <consortium name="Drosophila 12 Genomes Consortium"/>
            <person name="Clark A.G."/>
            <person name="Eisen M.B."/>
            <person name="Smith D.R."/>
            <person name="Bergman C.M."/>
            <person name="Oliver B."/>
            <person name="Markow T.A."/>
            <person name="Kaufman T.C."/>
            <person name="Kellis M."/>
            <person name="Gelbart W."/>
            <person name="Iyer V.N."/>
            <person name="Pollard D.A."/>
            <person name="Sackton T.B."/>
            <person name="Larracuente A.M."/>
            <person name="Singh N.D."/>
            <person name="Abad J.P."/>
            <person name="Abt D.N."/>
            <person name="Adryan B."/>
            <person name="Aguade M."/>
            <person name="Akashi H."/>
            <person name="Anderson W.W."/>
            <person name="Aquadro C.F."/>
            <person name="Ardell D.H."/>
            <person name="Arguello R."/>
            <person name="Artieri C.G."/>
            <person name="Barbash D.A."/>
            <person name="Barker D."/>
            <person name="Barsanti P."/>
            <person name="Batterham P."/>
            <person name="Batzoglou S."/>
            <person name="Begun D."/>
            <person name="Bhutkar A."/>
            <person name="Blanco E."/>
            <person name="Bosak S.A."/>
            <person name="Bradley R.K."/>
            <person name="Brand A.D."/>
            <person name="Brent M.R."/>
            <person name="Brooks A.N."/>
            <person name="Brown R.H."/>
            <person name="Butlin R.K."/>
            <person name="Caggese C."/>
            <person name="Calvi B.R."/>
            <person name="Bernardo de Carvalho A."/>
            <person name="Caspi A."/>
            <person name="Castrezana S."/>
            <person name="Celniker S.E."/>
            <person name="Chang J.L."/>
            <person name="Chapple C."/>
            <person name="Chatterji S."/>
            <person name="Chinwalla A."/>
            <person name="Civetta A."/>
            <person name="Clifton S.W."/>
            <person name="Comeron J.M."/>
            <person name="Costello J.C."/>
            <person name="Coyne J.A."/>
            <person name="Daub J."/>
            <person name="David R.G."/>
            <person name="Delcher A.L."/>
            <person name="Delehaunty K."/>
            <person name="Do C.B."/>
            <person name="Ebling H."/>
            <person name="Edwards K."/>
            <person name="Eickbush T."/>
            <person name="Evans J.D."/>
            <person name="Filipski A."/>
            <person name="Findeiss S."/>
            <person name="Freyhult E."/>
            <person name="Fulton L."/>
            <person name="Fulton R."/>
            <person name="Garcia A.C."/>
            <person name="Gardiner A."/>
            <person name="Garfield D.A."/>
            <person name="Garvin B.E."/>
            <person name="Gibson G."/>
            <person name="Gilbert D."/>
            <person name="Gnerre S."/>
            <person name="Godfrey J."/>
            <person name="Good R."/>
            <person name="Gotea V."/>
            <person name="Gravely B."/>
            <person name="Greenberg A.J."/>
            <person name="Griffiths-Jones S."/>
            <person name="Gross S."/>
            <person name="Guigo R."/>
            <person name="Gustafson E.A."/>
            <person name="Haerty W."/>
            <person name="Hahn M.W."/>
            <person name="Halligan D.L."/>
            <person name="Halpern A.L."/>
            <person name="Halter G.M."/>
            <person name="Han M.V."/>
            <person name="Heger A."/>
            <person name="Hillier L."/>
            <person name="Hinrichs A.S."/>
            <person name="Holmes I."/>
            <person name="Hoskins R.A."/>
            <person name="Hubisz M.J."/>
            <person name="Hultmark D."/>
            <person name="Huntley M.A."/>
            <person name="Jaffe D.B."/>
            <person name="Jagadeeshan S."/>
            <person name="Jeck W.R."/>
            <person name="Johnson J."/>
            <person name="Jones C.D."/>
            <person name="Jordan W.C."/>
            <person name="Karpen G.H."/>
            <person name="Kataoka E."/>
            <person name="Keightley P.D."/>
            <person name="Kheradpour P."/>
            <person name="Kirkness E.F."/>
            <person name="Koerich L.B."/>
            <person name="Kristiansen K."/>
            <person name="Kudrna D."/>
            <person name="Kulathinal R.J."/>
            <person name="Kumar S."/>
            <person name="Kwok R."/>
            <person name="Lander E."/>
            <person name="Langley C.H."/>
            <person name="Lapoint R."/>
            <person name="Lazzaro B.P."/>
            <person name="Lee S.J."/>
            <person name="Levesque L."/>
            <person name="Li R."/>
            <person name="Lin C.F."/>
            <person name="Lin M.F."/>
            <person name="Lindblad-Toh K."/>
            <person name="Llopart A."/>
            <person name="Long M."/>
            <person name="Low L."/>
            <person name="Lozovsky E."/>
            <person name="Lu J."/>
            <person name="Luo M."/>
            <person name="Machado C.A."/>
            <person name="Makalowski W."/>
            <person name="Marzo M."/>
            <person name="Matsuda M."/>
            <person name="Matzkin L."/>
            <person name="McAllister B."/>
            <person name="McBride C.S."/>
            <person name="McKernan B."/>
            <person name="McKernan K."/>
            <person name="Mendez-Lago M."/>
            <person name="Minx P."/>
            <person name="Mollenhauer M.U."/>
            <person name="Montooth K."/>
            <person name="Mount S.M."/>
            <person name="Mu X."/>
            <person name="Myers E."/>
            <person name="Negre B."/>
            <person name="Newfeld S."/>
            <person name="Nielsen R."/>
            <person name="Noor M.A."/>
            <person name="O'Grady P."/>
            <person name="Pachter L."/>
            <person name="Papaceit M."/>
            <person name="Parisi M.J."/>
            <person name="Parisi M."/>
            <person name="Parts L."/>
            <person name="Pedersen J.S."/>
            <person name="Pesole G."/>
            <person name="Phillippy A.M."/>
            <person name="Ponting C.P."/>
            <person name="Pop M."/>
            <person name="Porcelli D."/>
            <person name="Powell J.R."/>
            <person name="Prohaska S."/>
            <person name="Pruitt K."/>
            <person name="Puig M."/>
            <person name="Quesneville H."/>
            <person name="Ram K.R."/>
            <person name="Rand D."/>
            <person name="Rasmussen M.D."/>
            <person name="Reed L.K."/>
            <person name="Reenan R."/>
            <person name="Reily A."/>
            <person name="Remington K.A."/>
            <person name="Rieger T.T."/>
            <person name="Ritchie M.G."/>
            <person name="Robin C."/>
            <person name="Rogers Y.H."/>
            <person name="Rohde C."/>
            <person name="Rozas J."/>
            <person name="Rubenfield M.J."/>
            <person name="Ruiz A."/>
            <person name="Russo S."/>
            <person name="Salzberg S.L."/>
            <person name="Sanchez-Gracia A."/>
            <person name="Saranga D.J."/>
            <person name="Sato H."/>
            <person name="Schaeffer S.W."/>
            <person name="Schatz M.C."/>
            <person name="Schlenke T."/>
            <person name="Schwartz R."/>
            <person name="Segarra C."/>
            <person name="Singh R.S."/>
            <person name="Sirot L."/>
            <person name="Sirota M."/>
            <person name="Sisneros N.B."/>
            <person name="Smith C.D."/>
            <person name="Smith T.F."/>
            <person name="Spieth J."/>
            <person name="Stage D.E."/>
            <person name="Stark A."/>
            <person name="Stephan W."/>
            <person name="Strausberg R.L."/>
            <person name="Strempel S."/>
            <person name="Sturgill D."/>
            <person name="Sutton G."/>
            <person name="Sutton G.G."/>
            <person name="Tao W."/>
            <person name="Teichmann S."/>
            <person name="Tobari Y.N."/>
            <person name="Tomimura Y."/>
            <person name="Tsolas J.M."/>
            <person name="Valente V.L."/>
            <person name="Venter E."/>
            <person name="Venter J.C."/>
            <person name="Vicario S."/>
            <person name="Vieira F.G."/>
            <person name="Vilella A.J."/>
            <person name="Villasante A."/>
            <person name="Walenz B."/>
            <person name="Wang J."/>
            <person name="Wasserman M."/>
            <person name="Watts T."/>
            <person name="Wilson D."/>
            <person name="Wilson R.K."/>
            <person name="Wing R.A."/>
            <person name="Wolfner M.F."/>
            <person name="Wong A."/>
            <person name="Wong G.K."/>
            <person name="Wu C.I."/>
            <person name="Wu G."/>
            <person name="Yamamoto D."/>
            <person name="Yang H.P."/>
            <person name="Yang S.P."/>
            <person name="Yorke J.A."/>
            <person name="Yoshida K."/>
            <person name="Zdobnov E."/>
            <person name="Zhang P."/>
            <person name="Zhang Y."/>
            <person name="Zimin A.V."/>
            <person name="Baldwin J."/>
            <person name="Abdouelleil A."/>
            <person name="Abdulkadir J."/>
            <person name="Abebe A."/>
            <person name="Abera B."/>
            <person name="Abreu J."/>
            <person name="Acer S.C."/>
            <person name="Aftuck L."/>
            <person name="Alexander A."/>
            <person name="An P."/>
            <person name="Anderson E."/>
            <person name="Anderson S."/>
            <person name="Arachi H."/>
            <person name="Azer M."/>
            <person name="Bachantsang P."/>
            <person name="Barry A."/>
            <person name="Bayul T."/>
            <person name="Berlin A."/>
            <person name="Bessette D."/>
            <person name="Bloom T."/>
            <person name="Blye J."/>
            <person name="Boguslavskiy L."/>
            <person name="Bonnet C."/>
            <person name="Boukhgalter B."/>
            <person name="Bourzgui I."/>
            <person name="Brown A."/>
            <person name="Cahill P."/>
            <person name="Channer S."/>
            <person name="Cheshatsang Y."/>
            <person name="Chuda L."/>
            <person name="Citroen M."/>
            <person name="Collymore A."/>
            <person name="Cooke P."/>
            <person name="Costello M."/>
            <person name="D'Aco K."/>
            <person name="Daza R."/>
            <person name="De Haan G."/>
            <person name="DeGray S."/>
            <person name="DeMaso C."/>
            <person name="Dhargay N."/>
            <person name="Dooley K."/>
            <person name="Dooley E."/>
            <person name="Doricent M."/>
            <person name="Dorje P."/>
            <person name="Dorjee K."/>
            <person name="Dupes A."/>
            <person name="Elong R."/>
            <person name="Falk J."/>
            <person name="Farina A."/>
            <person name="Faro S."/>
            <person name="Ferguson D."/>
            <person name="Fisher S."/>
            <person name="Foley C.D."/>
            <person name="Franke A."/>
            <person name="Friedrich D."/>
            <person name="Gadbois L."/>
            <person name="Gearin G."/>
            <person name="Gearin C.R."/>
            <person name="Giannoukos G."/>
            <person name="Goode T."/>
            <person name="Graham J."/>
            <person name="Grandbois E."/>
            <person name="Grewal S."/>
            <person name="Gyaltsen K."/>
            <person name="Hafez N."/>
            <person name="Hagos B."/>
            <person name="Hall J."/>
            <person name="Henson C."/>
            <person name="Hollinger A."/>
            <person name="Honan T."/>
            <person name="Huard M.D."/>
            <person name="Hughes L."/>
            <person name="Hurhula B."/>
            <person name="Husby M.E."/>
            <person name="Kamat A."/>
            <person name="Kanga B."/>
            <person name="Kashin S."/>
            <person name="Khazanovich D."/>
            <person name="Kisner P."/>
            <person name="Lance K."/>
            <person name="Lara M."/>
            <person name="Lee W."/>
            <person name="Lennon N."/>
            <person name="Letendre F."/>
            <person name="LeVine R."/>
            <person name="Lipovsky A."/>
            <person name="Liu X."/>
            <person name="Liu J."/>
            <person name="Liu S."/>
            <person name="Lokyitsang T."/>
            <person name="Lokyitsang Y."/>
            <person name="Lubonja R."/>
            <person name="Lui A."/>
            <person name="MacDonald P."/>
            <person name="Magnisalis V."/>
            <person name="Maru K."/>
            <person name="Matthews C."/>
            <person name="McCusker W."/>
            <person name="McDonough S."/>
            <person name="Mehta T."/>
            <person name="Meldrim J."/>
            <person name="Meneus L."/>
            <person name="Mihai O."/>
            <person name="Mihalev A."/>
            <person name="Mihova T."/>
            <person name="Mittelman R."/>
            <person name="Mlenga V."/>
            <person name="Montmayeur A."/>
            <person name="Mulrain L."/>
            <person name="Navidi A."/>
            <person name="Naylor J."/>
            <person name="Negash T."/>
            <person name="Nguyen T."/>
            <person name="Nguyen N."/>
            <person name="Nicol R."/>
            <person name="Norbu C."/>
            <person name="Norbu N."/>
            <person name="Novod N."/>
            <person name="O'Neill B."/>
            <person name="Osman S."/>
            <person name="Markiewicz E."/>
            <person name="Oyono O.L."/>
            <person name="Patti C."/>
            <person name="Phunkhang P."/>
            <person name="Pierre F."/>
            <person name="Priest M."/>
            <person name="Raghuraman S."/>
            <person name="Rege F."/>
            <person name="Reyes R."/>
            <person name="Rise C."/>
            <person name="Rogov P."/>
            <person name="Ross K."/>
            <person name="Ryan E."/>
            <person name="Settipalli S."/>
            <person name="Shea T."/>
            <person name="Sherpa N."/>
            <person name="Shi L."/>
            <person name="Shih D."/>
            <person name="Sparrow T."/>
            <person name="Spaulding J."/>
            <person name="Stalker J."/>
            <person name="Stange-Thomann N."/>
            <person name="Stavropoulos S."/>
            <person name="Stone C."/>
            <person name="Strader C."/>
            <person name="Tesfaye S."/>
            <person name="Thomson T."/>
            <person name="Thoulutsang Y."/>
            <person name="Thoulutsang D."/>
            <person name="Topham K."/>
            <person name="Topping I."/>
            <person name="Tsamla T."/>
            <person name="Vassiliev H."/>
            <person name="Vo A."/>
            <person name="Wangchuk T."/>
            <person name="Wangdi T."/>
            <person name="Weiand M."/>
            <person name="Wilkinson J."/>
            <person name="Wilson A."/>
            <person name="Yadav S."/>
            <person name="Young G."/>
            <person name="Yu Q."/>
            <person name="Zembek L."/>
            <person name="Zhong D."/>
            <person name="Zimmer A."/>
            <person name="Zwirko Z."/>
            <person name="Jaffe D.B."/>
            <person name="Alvarez P."/>
            <person name="Brockman W."/>
            <person name="Butler J."/>
            <person name="Chin C."/>
            <person name="Gnerre S."/>
            <person name="Grabherr M."/>
            <person name="Kleber M."/>
            <person name="Mauceli E."/>
            <person name="MacCallum I."/>
        </authorList>
    </citation>
    <scope>NUCLEOTIDE SEQUENCE [LARGE SCALE GENOMIC DNA]</scope>
    <source>
        <strain evidence="2">Tucson 14030-0811.24</strain>
    </source>
</reference>
<dbReference type="OMA" id="HANMLLV"/>
<dbReference type="Proteomes" id="UP000007798">
    <property type="component" value="Unassembled WGS sequence"/>
</dbReference>
<name>B4NDD0_DROWI</name>
<accession>B4NDD0</accession>
<dbReference type="InterPro" id="IPR032063">
    <property type="entry name" value="MavL-like"/>
</dbReference>
<proteinExistence type="predicted"/>
<keyword evidence="2" id="KW-1185">Reference proteome</keyword>
<dbReference type="HOGENOM" id="CLU_042117_0_0_1"/>
<evidence type="ECO:0000313" key="1">
    <source>
        <dbReference type="EMBL" id="EDW82839.1"/>
    </source>
</evidence>
<gene>
    <name evidence="1" type="primary">Dwil\GK10210</name>
    <name evidence="1" type="ORF">Dwil_GK10210</name>
</gene>
<dbReference type="AlphaFoldDB" id="B4NDD0"/>
<sequence length="516" mass="59072">MGSFGQEVDEIWPSLEGSFETLNDFGRKLLKQCKSVEKPDNNETNVDVQEFIGTSREFPLKFGVNSCRVTSQPMARHGHIAKQIASVYPIIHERTLVLYLNYLEHKCQWGNEVELPIYQSLSLCGFIQRLLEKRCASFFARNDKYLLLTGETGASGFEPIGSLQEKAPLKLEHVLSYDEIKMSALLSVSSHTEFINEGERANCGRIQRDRRLLEPEGVIMGLIGARLTRRNLMEFQEIVIARSQNTSEAGYGLDLAKPVETRAQSYRRLWRQFYETRDFQHGEVSIDNQRFGVSKNKQDVFDNLVMKRRYAISFDTLLLEAQARAKAMDKLAYIHVVGFGLGVWRANAQQEQIFLETFEQRIRELGRRLSHIGIVHFSWFHLNRCGGLHNGAILKIPKHPAEGIRILISKRNPAQKLSLPEHENMLLFVTYAWDGNALPGNEFWMNLLKSTGDSSTACHTLITELHNPHINRVYCNGHNLHIASPTMGVLHIADYAKRVLHKSKKINKDRKDKDKE</sequence>
<dbReference type="STRING" id="7260.B4NDD0"/>
<dbReference type="OrthoDB" id="6357136at2759"/>
<dbReference type="PhylomeDB" id="B4NDD0"/>
<dbReference type="KEGG" id="dwi:6648709"/>
<evidence type="ECO:0000313" key="2">
    <source>
        <dbReference type="Proteomes" id="UP000007798"/>
    </source>
</evidence>
<dbReference type="InParanoid" id="B4NDD0"/>
<dbReference type="eggNOG" id="ENOG502QV0E">
    <property type="taxonomic scope" value="Eukaryota"/>
</dbReference>
<dbReference type="Pfam" id="PF16062">
    <property type="entry name" value="MavL-like"/>
    <property type="match status" value="1"/>
</dbReference>
<dbReference type="EMBL" id="CH964239">
    <property type="protein sequence ID" value="EDW82839.1"/>
    <property type="molecule type" value="Genomic_DNA"/>
</dbReference>
<organism evidence="1 2">
    <name type="scientific">Drosophila willistoni</name>
    <name type="common">Fruit fly</name>
    <dbReference type="NCBI Taxonomy" id="7260"/>
    <lineage>
        <taxon>Eukaryota</taxon>
        <taxon>Metazoa</taxon>
        <taxon>Ecdysozoa</taxon>
        <taxon>Arthropoda</taxon>
        <taxon>Hexapoda</taxon>
        <taxon>Insecta</taxon>
        <taxon>Pterygota</taxon>
        <taxon>Neoptera</taxon>
        <taxon>Endopterygota</taxon>
        <taxon>Diptera</taxon>
        <taxon>Brachycera</taxon>
        <taxon>Muscomorpha</taxon>
        <taxon>Ephydroidea</taxon>
        <taxon>Drosophilidae</taxon>
        <taxon>Drosophila</taxon>
        <taxon>Sophophora</taxon>
    </lineage>
</organism>